<dbReference type="SUPFAM" id="SSF88946">
    <property type="entry name" value="Sigma2 domain of RNA polymerase sigma factors"/>
    <property type="match status" value="1"/>
</dbReference>
<dbReference type="Gene3D" id="1.10.1740.10">
    <property type="match status" value="1"/>
</dbReference>
<evidence type="ECO:0000256" key="2">
    <source>
        <dbReference type="ARBA" id="ARBA00023015"/>
    </source>
</evidence>
<dbReference type="Proteomes" id="UP001597083">
    <property type="component" value="Unassembled WGS sequence"/>
</dbReference>
<dbReference type="InterPro" id="IPR052704">
    <property type="entry name" value="ECF_Sigma-70_Domain"/>
</dbReference>
<dbReference type="InterPro" id="IPR036388">
    <property type="entry name" value="WH-like_DNA-bd_sf"/>
</dbReference>
<evidence type="ECO:0000256" key="5">
    <source>
        <dbReference type="SAM" id="MobiDB-lite"/>
    </source>
</evidence>
<feature type="domain" description="RNA polymerase sigma factor 70 region 4 type 2" evidence="7">
    <location>
        <begin position="147"/>
        <end position="199"/>
    </location>
</feature>
<feature type="region of interest" description="Disordered" evidence="5">
    <location>
        <begin position="1"/>
        <end position="41"/>
    </location>
</feature>
<evidence type="ECO:0000256" key="1">
    <source>
        <dbReference type="ARBA" id="ARBA00010641"/>
    </source>
</evidence>
<comment type="similarity">
    <text evidence="1">Belongs to the sigma-70 factor family. ECF subfamily.</text>
</comment>
<dbReference type="PANTHER" id="PTHR30173">
    <property type="entry name" value="SIGMA 19 FACTOR"/>
    <property type="match status" value="1"/>
</dbReference>
<feature type="non-terminal residue" evidence="8">
    <location>
        <position position="256"/>
    </location>
</feature>
<dbReference type="NCBIfam" id="TIGR02937">
    <property type="entry name" value="sigma70-ECF"/>
    <property type="match status" value="1"/>
</dbReference>
<dbReference type="InterPro" id="IPR014284">
    <property type="entry name" value="RNA_pol_sigma-70_dom"/>
</dbReference>
<name>A0ABW3CN96_9ACTN</name>
<evidence type="ECO:0000313" key="9">
    <source>
        <dbReference type="Proteomes" id="UP001597083"/>
    </source>
</evidence>
<keyword evidence="3" id="KW-0731">Sigma factor</keyword>
<evidence type="ECO:0000256" key="3">
    <source>
        <dbReference type="ARBA" id="ARBA00023082"/>
    </source>
</evidence>
<dbReference type="SUPFAM" id="SSF88659">
    <property type="entry name" value="Sigma3 and sigma4 domains of RNA polymerase sigma factors"/>
    <property type="match status" value="1"/>
</dbReference>
<keyword evidence="2" id="KW-0805">Transcription regulation</keyword>
<feature type="domain" description="RNA polymerase sigma-70 region 2" evidence="6">
    <location>
        <begin position="53"/>
        <end position="114"/>
    </location>
</feature>
<sequence>MRRRHPPGQCGSRRAASPSGVDSTNAIEGDMKMLPAGPDQKSSLDQAAATFIELRPRLFGIAYRMLASPAEAEDIVQDTWLRWQSTDRSGITNPAAFLALITTRLSLNAAQSARARRETSIDSWQSMPVDPATDPAAGAEQGEALELALLLLLERLSPAQRAAYILREAFGYSYAEIAEIIRLSPVNVRQLVSRSRKHLNTSRSGSVGTQEHRRLLSAFLDAARQGNVTTLEDLFAADVLGRSEGDRRGRGRGGTV</sequence>
<organism evidence="8 9">
    <name type="scientific">Actinomadura adrarensis</name>
    <dbReference type="NCBI Taxonomy" id="1819600"/>
    <lineage>
        <taxon>Bacteria</taxon>
        <taxon>Bacillati</taxon>
        <taxon>Actinomycetota</taxon>
        <taxon>Actinomycetes</taxon>
        <taxon>Streptosporangiales</taxon>
        <taxon>Thermomonosporaceae</taxon>
        <taxon>Actinomadura</taxon>
    </lineage>
</organism>
<accession>A0ABW3CN96</accession>
<keyword evidence="9" id="KW-1185">Reference proteome</keyword>
<keyword evidence="4" id="KW-0804">Transcription</keyword>
<dbReference type="InterPro" id="IPR007627">
    <property type="entry name" value="RNA_pol_sigma70_r2"/>
</dbReference>
<dbReference type="InterPro" id="IPR013324">
    <property type="entry name" value="RNA_pol_sigma_r3/r4-like"/>
</dbReference>
<dbReference type="Pfam" id="PF08281">
    <property type="entry name" value="Sigma70_r4_2"/>
    <property type="match status" value="1"/>
</dbReference>
<dbReference type="InterPro" id="IPR013325">
    <property type="entry name" value="RNA_pol_sigma_r2"/>
</dbReference>
<evidence type="ECO:0000259" key="6">
    <source>
        <dbReference type="Pfam" id="PF04542"/>
    </source>
</evidence>
<protein>
    <submittedName>
        <fullName evidence="8">Sigma-70 family RNA polymerase sigma factor</fullName>
    </submittedName>
</protein>
<comment type="caution">
    <text evidence="8">The sequence shown here is derived from an EMBL/GenBank/DDBJ whole genome shotgun (WGS) entry which is preliminary data.</text>
</comment>
<reference evidence="9" key="1">
    <citation type="journal article" date="2019" name="Int. J. Syst. Evol. Microbiol.">
        <title>The Global Catalogue of Microorganisms (GCM) 10K type strain sequencing project: providing services to taxonomists for standard genome sequencing and annotation.</title>
        <authorList>
            <consortium name="The Broad Institute Genomics Platform"/>
            <consortium name="The Broad Institute Genome Sequencing Center for Infectious Disease"/>
            <person name="Wu L."/>
            <person name="Ma J."/>
        </authorList>
    </citation>
    <scope>NUCLEOTIDE SEQUENCE [LARGE SCALE GENOMIC DNA]</scope>
    <source>
        <strain evidence="9">JCM 31696</strain>
    </source>
</reference>
<proteinExistence type="inferred from homology"/>
<dbReference type="PANTHER" id="PTHR30173:SF36">
    <property type="entry name" value="ECF RNA POLYMERASE SIGMA FACTOR SIGJ"/>
    <property type="match status" value="1"/>
</dbReference>
<dbReference type="Gene3D" id="1.10.10.10">
    <property type="entry name" value="Winged helix-like DNA-binding domain superfamily/Winged helix DNA-binding domain"/>
    <property type="match status" value="1"/>
</dbReference>
<dbReference type="Pfam" id="PF04542">
    <property type="entry name" value="Sigma70_r2"/>
    <property type="match status" value="1"/>
</dbReference>
<dbReference type="EMBL" id="JBHTIR010003590">
    <property type="protein sequence ID" value="MFD0855447.1"/>
    <property type="molecule type" value="Genomic_DNA"/>
</dbReference>
<dbReference type="InterPro" id="IPR013249">
    <property type="entry name" value="RNA_pol_sigma70_r4_t2"/>
</dbReference>
<evidence type="ECO:0000256" key="4">
    <source>
        <dbReference type="ARBA" id="ARBA00023163"/>
    </source>
</evidence>
<evidence type="ECO:0000259" key="7">
    <source>
        <dbReference type="Pfam" id="PF08281"/>
    </source>
</evidence>
<evidence type="ECO:0000313" key="8">
    <source>
        <dbReference type="EMBL" id="MFD0855447.1"/>
    </source>
</evidence>
<gene>
    <name evidence="8" type="ORF">ACFQ07_24610</name>
</gene>